<sequence>MRGVAERLFKLNKLLDLTISPRKCSFIYAYKSPNHCRYCKYPPFIEHKAC</sequence>
<protein>
    <submittedName>
        <fullName evidence="1">Uncharacterized protein</fullName>
    </submittedName>
</protein>
<reference evidence="1" key="1">
    <citation type="submission" date="2014-11" db="EMBL/GenBank/DDBJ databases">
        <authorList>
            <person name="Amaro Gonzalez C."/>
        </authorList>
    </citation>
    <scope>NUCLEOTIDE SEQUENCE</scope>
</reference>
<dbReference type="EMBL" id="GBXM01106468">
    <property type="protein sequence ID" value="JAH02109.1"/>
    <property type="molecule type" value="Transcribed_RNA"/>
</dbReference>
<evidence type="ECO:0000313" key="1">
    <source>
        <dbReference type="EMBL" id="JAH02109.1"/>
    </source>
</evidence>
<dbReference type="AlphaFoldDB" id="A0A0E9PC42"/>
<reference evidence="1" key="2">
    <citation type="journal article" date="2015" name="Fish Shellfish Immunol.">
        <title>Early steps in the European eel (Anguilla anguilla)-Vibrio vulnificus interaction in the gills: Role of the RtxA13 toxin.</title>
        <authorList>
            <person name="Callol A."/>
            <person name="Pajuelo D."/>
            <person name="Ebbesson L."/>
            <person name="Teles M."/>
            <person name="MacKenzie S."/>
            <person name="Amaro C."/>
        </authorList>
    </citation>
    <scope>NUCLEOTIDE SEQUENCE</scope>
</reference>
<accession>A0A0E9PC42</accession>
<organism evidence="1">
    <name type="scientific">Anguilla anguilla</name>
    <name type="common">European freshwater eel</name>
    <name type="synonym">Muraena anguilla</name>
    <dbReference type="NCBI Taxonomy" id="7936"/>
    <lineage>
        <taxon>Eukaryota</taxon>
        <taxon>Metazoa</taxon>
        <taxon>Chordata</taxon>
        <taxon>Craniata</taxon>
        <taxon>Vertebrata</taxon>
        <taxon>Euteleostomi</taxon>
        <taxon>Actinopterygii</taxon>
        <taxon>Neopterygii</taxon>
        <taxon>Teleostei</taxon>
        <taxon>Anguilliformes</taxon>
        <taxon>Anguillidae</taxon>
        <taxon>Anguilla</taxon>
    </lineage>
</organism>
<proteinExistence type="predicted"/>
<name>A0A0E9PC42_ANGAN</name>